<dbReference type="GO" id="GO:0008781">
    <property type="term" value="F:N-acylneuraminate cytidylyltransferase activity"/>
    <property type="evidence" value="ECO:0007669"/>
    <property type="project" value="TreeGrafter"/>
</dbReference>
<gene>
    <name evidence="14" type="ORF">CLG94_08780</name>
</gene>
<dbReference type="Gene3D" id="3.40.50.1000">
    <property type="entry name" value="HAD superfamily/HAD-like"/>
    <property type="match status" value="1"/>
</dbReference>
<dbReference type="GO" id="GO:0046872">
    <property type="term" value="F:metal ion binding"/>
    <property type="evidence" value="ECO:0007669"/>
    <property type="project" value="UniProtKB-KW"/>
</dbReference>
<dbReference type="PANTHER" id="PTHR21485:SF6">
    <property type="entry name" value="N-ACYLNEURAMINATE CYTIDYLYLTRANSFERASE-RELATED"/>
    <property type="match status" value="1"/>
</dbReference>
<protein>
    <recommendedName>
        <fullName evidence="6">3-deoxy-D-manno-octulosonate 8-phosphate phosphatase KdsC</fullName>
        <ecNumber evidence="5">3.1.3.45</ecNumber>
    </recommendedName>
    <alternativeName>
        <fullName evidence="11">KDO 8-P phosphatase</fullName>
    </alternativeName>
</protein>
<evidence type="ECO:0000256" key="8">
    <source>
        <dbReference type="ARBA" id="ARBA00022801"/>
    </source>
</evidence>
<comment type="caution">
    <text evidence="14">The sequence shown here is derived from an EMBL/GenBank/DDBJ whole genome shotgun (WGS) entry which is preliminary data.</text>
</comment>
<accession>A0A2T4TXM9</accession>
<feature type="binding site" evidence="12">
    <location>
        <position position="66"/>
    </location>
    <ligand>
        <name>substrate</name>
    </ligand>
</feature>
<keyword evidence="8" id="KW-0378">Hydrolase</keyword>
<evidence type="ECO:0000256" key="5">
    <source>
        <dbReference type="ARBA" id="ARBA00013066"/>
    </source>
</evidence>
<dbReference type="OrthoDB" id="9805604at2"/>
<dbReference type="RefSeq" id="WP_107562696.1">
    <property type="nucleotide sequence ID" value="NZ_NVQC01000022.1"/>
</dbReference>
<feature type="binding site" evidence="12">
    <location>
        <position position="51"/>
    </location>
    <ligand>
        <name>substrate</name>
    </ligand>
</feature>
<proteinExistence type="inferred from homology"/>
<evidence type="ECO:0000256" key="2">
    <source>
        <dbReference type="ARBA" id="ARBA00001946"/>
    </source>
</evidence>
<feature type="binding site" evidence="12">
    <location>
        <position position="22"/>
    </location>
    <ligand>
        <name>substrate</name>
    </ligand>
</feature>
<dbReference type="InterPro" id="IPR036412">
    <property type="entry name" value="HAD-like_sf"/>
</dbReference>
<evidence type="ECO:0000256" key="1">
    <source>
        <dbReference type="ARBA" id="ARBA00000898"/>
    </source>
</evidence>
<reference evidence="14 15" key="1">
    <citation type="submission" date="2017-09" db="EMBL/GenBank/DDBJ databases">
        <title>Bloom of a denitrifying methanotroph, Candidatus Methylomirabilis limnetica, in a deep stratified lake.</title>
        <authorList>
            <person name="Graf J.S."/>
            <person name="Marchant H.K."/>
            <person name="Tienken D."/>
            <person name="Hach P.F."/>
            <person name="Brand A."/>
            <person name="Schubert C.J."/>
            <person name="Kuypers M.M."/>
            <person name="Milucka J."/>
        </authorList>
    </citation>
    <scope>NUCLEOTIDE SEQUENCE [LARGE SCALE GENOMIC DNA]</scope>
    <source>
        <strain evidence="14 15">Zug</strain>
    </source>
</reference>
<dbReference type="NCBIfam" id="TIGR01670">
    <property type="entry name" value="KdsC-phosphatas"/>
    <property type="match status" value="1"/>
</dbReference>
<comment type="catalytic activity">
    <reaction evidence="1">
        <text>3-deoxy-alpha-D-manno-2-octulosonate-8-phosphate + H2O = 3-deoxy-alpha-D-manno-oct-2-ulosonate + phosphate</text>
        <dbReference type="Rhea" id="RHEA:11500"/>
        <dbReference type="ChEBI" id="CHEBI:15377"/>
        <dbReference type="ChEBI" id="CHEBI:43474"/>
        <dbReference type="ChEBI" id="CHEBI:85985"/>
        <dbReference type="ChEBI" id="CHEBI:85986"/>
        <dbReference type="EC" id="3.1.3.45"/>
    </reaction>
</comment>
<evidence type="ECO:0000256" key="10">
    <source>
        <dbReference type="ARBA" id="ARBA00022985"/>
    </source>
</evidence>
<keyword evidence="7 13" id="KW-0479">Metal-binding</keyword>
<dbReference type="SFLD" id="SFLDS00003">
    <property type="entry name" value="Haloacid_Dehalogenase"/>
    <property type="match status" value="1"/>
</dbReference>
<evidence type="ECO:0000256" key="11">
    <source>
        <dbReference type="ARBA" id="ARBA00031051"/>
    </source>
</evidence>
<dbReference type="SFLD" id="SFLDG01136">
    <property type="entry name" value="C1.6:_Phosphoserine_Phosphatas"/>
    <property type="match status" value="1"/>
</dbReference>
<dbReference type="PIRSF" id="PIRSF006118">
    <property type="entry name" value="KDO8-P_Ptase"/>
    <property type="match status" value="1"/>
</dbReference>
<evidence type="ECO:0000256" key="13">
    <source>
        <dbReference type="PIRSR" id="PIRSR006118-2"/>
    </source>
</evidence>
<keyword evidence="9 13" id="KW-0460">Magnesium</keyword>
<organism evidence="14 15">
    <name type="scientific">Candidatus Methylomirabilis limnetica</name>
    <dbReference type="NCBI Taxonomy" id="2033718"/>
    <lineage>
        <taxon>Bacteria</taxon>
        <taxon>Candidatus Methylomirabilota</taxon>
        <taxon>Candidatus Methylomirabilia</taxon>
        <taxon>Candidatus Methylomirabilales</taxon>
        <taxon>Candidatus Methylomirabilaceae</taxon>
        <taxon>Candidatus Methylomirabilis</taxon>
    </lineage>
</organism>
<feature type="binding site" evidence="12">
    <location>
        <position position="74"/>
    </location>
    <ligand>
        <name>substrate</name>
    </ligand>
</feature>
<sequence length="180" mass="19562">MSIDLRLQEKAKAIRLLIMDVDGVLTDGQVFYNAAGVETEAFFVRDGLGLRMAQRAGLLTAILTGRVSGAVTHRAKELGIPEIHQGILNKLEVYEMLLQRYGLTDEAAAYVGDDLNDLLVLGRVGLSAAPADAALEVRARVAYVTTQAGGRGAVREVIDLILKAQGRWEEFIERRGSTPK</sequence>
<evidence type="ECO:0000313" key="15">
    <source>
        <dbReference type="Proteomes" id="UP000241436"/>
    </source>
</evidence>
<evidence type="ECO:0000256" key="4">
    <source>
        <dbReference type="ARBA" id="ARBA00011881"/>
    </source>
</evidence>
<feature type="binding site" evidence="12">
    <location>
        <position position="90"/>
    </location>
    <ligand>
        <name>substrate</name>
    </ligand>
</feature>
<dbReference type="SUPFAM" id="SSF56784">
    <property type="entry name" value="HAD-like"/>
    <property type="match status" value="1"/>
</dbReference>
<comment type="similarity">
    <text evidence="3">Belongs to the KdsC family.</text>
</comment>
<dbReference type="AlphaFoldDB" id="A0A2T4TXM9"/>
<comment type="subunit">
    <text evidence="4">Homotetramer.</text>
</comment>
<dbReference type="PANTHER" id="PTHR21485">
    <property type="entry name" value="HAD SUPERFAMILY MEMBERS CMAS AND KDSC"/>
    <property type="match status" value="1"/>
</dbReference>
<comment type="cofactor">
    <cofactor evidence="2 13">
        <name>Mg(2+)</name>
        <dbReference type="ChEBI" id="CHEBI:18420"/>
    </cofactor>
</comment>
<dbReference type="SFLD" id="SFLDG01138">
    <property type="entry name" value="C1.6.2:_Deoxy-d-mannose-octulo"/>
    <property type="match status" value="1"/>
</dbReference>
<dbReference type="Proteomes" id="UP000241436">
    <property type="component" value="Unassembled WGS sequence"/>
</dbReference>
<keyword evidence="10" id="KW-0448">Lipopolysaccharide biosynthesis</keyword>
<dbReference type="InterPro" id="IPR050793">
    <property type="entry name" value="CMP-NeuNAc_synthase"/>
</dbReference>
<feature type="binding site" evidence="13">
    <location>
        <position position="20"/>
    </location>
    <ligand>
        <name>Mg(2+)</name>
        <dbReference type="ChEBI" id="CHEBI:18420"/>
    </ligand>
</feature>
<dbReference type="InterPro" id="IPR010023">
    <property type="entry name" value="KdsC_fam"/>
</dbReference>
<dbReference type="EMBL" id="NVQC01000022">
    <property type="protein sequence ID" value="PTL35837.1"/>
    <property type="molecule type" value="Genomic_DNA"/>
</dbReference>
<dbReference type="GO" id="GO:0009103">
    <property type="term" value="P:lipopolysaccharide biosynthetic process"/>
    <property type="evidence" value="ECO:0007669"/>
    <property type="project" value="UniProtKB-KW"/>
</dbReference>
<dbReference type="EC" id="3.1.3.45" evidence="5"/>
<reference evidence="15" key="2">
    <citation type="journal article" date="2018" name="Environ. Microbiol.">
        <title>Bloom of a denitrifying methanotroph, 'Candidatus Methylomirabilis limnetica', in a deep stratified lake.</title>
        <authorList>
            <person name="Graf J.S."/>
            <person name="Mayr M.J."/>
            <person name="Marchant H.K."/>
            <person name="Tienken D."/>
            <person name="Hach P.F."/>
            <person name="Brand A."/>
            <person name="Schubert C.J."/>
            <person name="Kuypers M.M."/>
            <person name="Milucka J."/>
        </authorList>
    </citation>
    <scope>NUCLEOTIDE SEQUENCE [LARGE SCALE GENOMIC DNA]</scope>
    <source>
        <strain evidence="15">Zug</strain>
    </source>
</reference>
<evidence type="ECO:0000256" key="6">
    <source>
        <dbReference type="ARBA" id="ARBA00020092"/>
    </source>
</evidence>
<dbReference type="FunFam" id="3.40.50.1000:FF:000029">
    <property type="entry name" value="3-deoxy-D-manno-octulosonate 8-phosphate phosphatase KdsC"/>
    <property type="match status" value="1"/>
</dbReference>
<dbReference type="GO" id="GO:0019143">
    <property type="term" value="F:3-deoxy-manno-octulosonate-8-phosphatase activity"/>
    <property type="evidence" value="ECO:0007669"/>
    <property type="project" value="UniProtKB-EC"/>
</dbReference>
<evidence type="ECO:0000256" key="3">
    <source>
        <dbReference type="ARBA" id="ARBA00005893"/>
    </source>
</evidence>
<evidence type="ECO:0000256" key="12">
    <source>
        <dbReference type="PIRSR" id="PIRSR006118-1"/>
    </source>
</evidence>
<name>A0A2T4TXM9_9BACT</name>
<keyword evidence="15" id="KW-1185">Reference proteome</keyword>
<dbReference type="CDD" id="cd01630">
    <property type="entry name" value="HAD_KDO-like"/>
    <property type="match status" value="1"/>
</dbReference>
<dbReference type="Pfam" id="PF08282">
    <property type="entry name" value="Hydrolase_3"/>
    <property type="match status" value="1"/>
</dbReference>
<evidence type="ECO:0000313" key="14">
    <source>
        <dbReference type="EMBL" id="PTL35837.1"/>
    </source>
</evidence>
<feature type="binding site" evidence="13">
    <location>
        <position position="113"/>
    </location>
    <ligand>
        <name>Mg(2+)</name>
        <dbReference type="ChEBI" id="CHEBI:18420"/>
    </ligand>
</feature>
<evidence type="ECO:0000256" key="7">
    <source>
        <dbReference type="ARBA" id="ARBA00022723"/>
    </source>
</evidence>
<dbReference type="InterPro" id="IPR023214">
    <property type="entry name" value="HAD_sf"/>
</dbReference>
<evidence type="ECO:0000256" key="9">
    <source>
        <dbReference type="ARBA" id="ARBA00022842"/>
    </source>
</evidence>